<keyword evidence="2" id="KW-1185">Reference proteome</keyword>
<name>A0AAJ0UCR1_HALSE</name>
<gene>
    <name evidence="1" type="ORF">CCR82_00735</name>
</gene>
<evidence type="ECO:0000313" key="1">
    <source>
        <dbReference type="EMBL" id="MBK5929097.1"/>
    </source>
</evidence>
<sequence length="98" mass="10749">MGMQRFLASEPFTFANGAIGWRPGGPMDCIGPFAKVEHCPIEGTELKRTAYATGYADTCFSIPACTKVRGKYIGGFLTVDSDGAVTFRPYKRFVERLT</sequence>
<proteinExistence type="predicted"/>
<protein>
    <submittedName>
        <fullName evidence="1">Uncharacterized protein</fullName>
    </submittedName>
</protein>
<reference evidence="1" key="1">
    <citation type="submission" date="2017-05" db="EMBL/GenBank/DDBJ databases">
        <authorList>
            <person name="Imhoff J.F."/>
            <person name="Rahn T."/>
            <person name="Kuenzel S."/>
            <person name="Neulinger S.C."/>
        </authorList>
    </citation>
    <scope>NUCLEOTIDE SEQUENCE</scope>
    <source>
        <strain evidence="1">DSM 4395</strain>
    </source>
</reference>
<evidence type="ECO:0000313" key="2">
    <source>
        <dbReference type="Proteomes" id="UP001296967"/>
    </source>
</evidence>
<dbReference type="AlphaFoldDB" id="A0AAJ0UCR1"/>
<organism evidence="1 2">
    <name type="scientific">Halochromatium salexigens</name>
    <name type="common">Chromatium salexigens</name>
    <dbReference type="NCBI Taxonomy" id="49447"/>
    <lineage>
        <taxon>Bacteria</taxon>
        <taxon>Pseudomonadati</taxon>
        <taxon>Pseudomonadota</taxon>
        <taxon>Gammaproteobacteria</taxon>
        <taxon>Chromatiales</taxon>
        <taxon>Chromatiaceae</taxon>
        <taxon>Halochromatium</taxon>
    </lineage>
</organism>
<dbReference type="EMBL" id="NHSF01000008">
    <property type="protein sequence ID" value="MBK5929097.1"/>
    <property type="molecule type" value="Genomic_DNA"/>
</dbReference>
<comment type="caution">
    <text evidence="1">The sequence shown here is derived from an EMBL/GenBank/DDBJ whole genome shotgun (WGS) entry which is preliminary data.</text>
</comment>
<reference evidence="1" key="2">
    <citation type="journal article" date="2020" name="Microorganisms">
        <title>Osmotic Adaptation and Compatible Solute Biosynthesis of Phototrophic Bacteria as Revealed from Genome Analyses.</title>
        <authorList>
            <person name="Imhoff J.F."/>
            <person name="Rahn T."/>
            <person name="Kunzel S."/>
            <person name="Keller A."/>
            <person name="Neulinger S.C."/>
        </authorList>
    </citation>
    <scope>NUCLEOTIDE SEQUENCE</scope>
    <source>
        <strain evidence="1">DSM 4395</strain>
    </source>
</reference>
<accession>A0AAJ0UCR1</accession>
<dbReference type="Proteomes" id="UP001296967">
    <property type="component" value="Unassembled WGS sequence"/>
</dbReference>